<keyword evidence="11" id="KW-1185">Reference proteome</keyword>
<dbReference type="Pfam" id="PF03372">
    <property type="entry name" value="Exo_endo_phos"/>
    <property type="match status" value="1"/>
</dbReference>
<organism evidence="10 11">
    <name type="scientific">Plantactinospora siamensis</name>
    <dbReference type="NCBI Taxonomy" id="555372"/>
    <lineage>
        <taxon>Bacteria</taxon>
        <taxon>Bacillati</taxon>
        <taxon>Actinomycetota</taxon>
        <taxon>Actinomycetes</taxon>
        <taxon>Micromonosporales</taxon>
        <taxon>Micromonosporaceae</taxon>
        <taxon>Plantactinospora</taxon>
    </lineage>
</organism>
<comment type="caution">
    <text evidence="10">The sequence shown here is derived from an EMBL/GenBank/DDBJ whole genome shotgun (WGS) entry which is preliminary data.</text>
</comment>
<evidence type="ECO:0000256" key="1">
    <source>
        <dbReference type="ARBA" id="ARBA00001936"/>
    </source>
</evidence>
<accession>A0ABV6P693</accession>
<reference evidence="10 11" key="1">
    <citation type="submission" date="2024-09" db="EMBL/GenBank/DDBJ databases">
        <authorList>
            <person name="Sun Q."/>
            <person name="Mori K."/>
        </authorList>
    </citation>
    <scope>NUCLEOTIDE SEQUENCE [LARGE SCALE GENOMIC DNA]</scope>
    <source>
        <strain evidence="10 11">TBRC 2205</strain>
    </source>
</reference>
<keyword evidence="5" id="KW-0227">DNA damage</keyword>
<dbReference type="InterPro" id="IPR051547">
    <property type="entry name" value="TDP2-like"/>
</dbReference>
<protein>
    <submittedName>
        <fullName evidence="10">Endonuclease/exonuclease/phosphatase family protein</fullName>
    </submittedName>
</protein>
<proteinExistence type="predicted"/>
<evidence type="ECO:0000256" key="2">
    <source>
        <dbReference type="ARBA" id="ARBA00001946"/>
    </source>
</evidence>
<dbReference type="Proteomes" id="UP001589894">
    <property type="component" value="Unassembled WGS sequence"/>
</dbReference>
<dbReference type="PANTHER" id="PTHR15822:SF4">
    <property type="entry name" value="TYROSYL-DNA PHOSPHODIESTERASE 2"/>
    <property type="match status" value="1"/>
</dbReference>
<evidence type="ECO:0000259" key="9">
    <source>
        <dbReference type="Pfam" id="PF03372"/>
    </source>
</evidence>
<keyword evidence="6" id="KW-0378">Hydrolase</keyword>
<keyword evidence="7" id="KW-0460">Magnesium</keyword>
<comment type="cofactor">
    <cofactor evidence="1">
        <name>Mn(2+)</name>
        <dbReference type="ChEBI" id="CHEBI:29035"/>
    </cofactor>
</comment>
<keyword evidence="3" id="KW-0540">Nuclease</keyword>
<evidence type="ECO:0000256" key="4">
    <source>
        <dbReference type="ARBA" id="ARBA00022723"/>
    </source>
</evidence>
<dbReference type="GO" id="GO:0004519">
    <property type="term" value="F:endonuclease activity"/>
    <property type="evidence" value="ECO:0007669"/>
    <property type="project" value="UniProtKB-KW"/>
</dbReference>
<gene>
    <name evidence="10" type="ORF">ACFFHU_27065</name>
</gene>
<comment type="cofactor">
    <cofactor evidence="2">
        <name>Mg(2+)</name>
        <dbReference type="ChEBI" id="CHEBI:18420"/>
    </cofactor>
</comment>
<dbReference type="PANTHER" id="PTHR15822">
    <property type="entry name" value="TRAF AND TNF RECEPTOR-ASSOCIATED PROTEIN"/>
    <property type="match status" value="1"/>
</dbReference>
<keyword evidence="8" id="KW-0234">DNA repair</keyword>
<dbReference type="RefSeq" id="WP_377343130.1">
    <property type="nucleotide sequence ID" value="NZ_JBHLUE010000026.1"/>
</dbReference>
<dbReference type="EMBL" id="JBHLUE010000026">
    <property type="protein sequence ID" value="MFC0567788.1"/>
    <property type="molecule type" value="Genomic_DNA"/>
</dbReference>
<evidence type="ECO:0000256" key="6">
    <source>
        <dbReference type="ARBA" id="ARBA00022801"/>
    </source>
</evidence>
<evidence type="ECO:0000256" key="3">
    <source>
        <dbReference type="ARBA" id="ARBA00022722"/>
    </source>
</evidence>
<keyword evidence="4" id="KW-0479">Metal-binding</keyword>
<evidence type="ECO:0000256" key="8">
    <source>
        <dbReference type="ARBA" id="ARBA00023204"/>
    </source>
</evidence>
<evidence type="ECO:0000256" key="5">
    <source>
        <dbReference type="ARBA" id="ARBA00022763"/>
    </source>
</evidence>
<feature type="domain" description="Endonuclease/exonuclease/phosphatase" evidence="9">
    <location>
        <begin position="6"/>
        <end position="262"/>
    </location>
</feature>
<evidence type="ECO:0000313" key="11">
    <source>
        <dbReference type="Proteomes" id="UP001589894"/>
    </source>
</evidence>
<dbReference type="InterPro" id="IPR005135">
    <property type="entry name" value="Endo/exonuclease/phosphatase"/>
</dbReference>
<name>A0ABV6P693_9ACTN</name>
<keyword evidence="10" id="KW-0255">Endonuclease</keyword>
<evidence type="ECO:0000313" key="10">
    <source>
        <dbReference type="EMBL" id="MFC0567788.1"/>
    </source>
</evidence>
<dbReference type="SUPFAM" id="SSF56219">
    <property type="entry name" value="DNase I-like"/>
    <property type="match status" value="1"/>
</dbReference>
<evidence type="ECO:0000256" key="7">
    <source>
        <dbReference type="ARBA" id="ARBA00022842"/>
    </source>
</evidence>
<sequence length="277" mass="29910">MRLRVLTWNVYHDAGDPRRTDLLNRTVRALEPDLVCLQEVCDPRRGGQLVALLAGTGLRHTTHQTGVLGDPPPGTERYGGTAVATRWPHRVVEVREEHPAGAHWWTLAVAVDVPAGRLLLVAPTTPWQPEAAAARERQAEQITEIDQRHRGRLPTIVAGDLNARPGEAGIRRLCGSPALAGSGAGFQDAWAVAGRGPGHTWSARNPTAAAEMRQTIGRPVRWRIDYVLVGRLPAPRPDGGPRIVAARLVGDRAVEGVWLSDHFGLLADLDLTADPGG</sequence>
<dbReference type="Gene3D" id="3.60.10.10">
    <property type="entry name" value="Endonuclease/exonuclease/phosphatase"/>
    <property type="match status" value="1"/>
</dbReference>
<dbReference type="InterPro" id="IPR036691">
    <property type="entry name" value="Endo/exonu/phosph_ase_sf"/>
</dbReference>